<keyword evidence="9" id="KW-0560">Oxidoreductase</keyword>
<dbReference type="Gene3D" id="3.40.50.80">
    <property type="entry name" value="Nucleotide-binding domain of ferredoxin-NADP reductase (FNR) module"/>
    <property type="match status" value="1"/>
</dbReference>
<dbReference type="Pfam" id="PF00175">
    <property type="entry name" value="NAD_binding_1"/>
    <property type="match status" value="1"/>
</dbReference>
<keyword evidence="7" id="KW-0274">FAD</keyword>
<keyword evidence="8 13" id="KW-1133">Transmembrane helix</keyword>
<dbReference type="AlphaFoldDB" id="A0A2H0RQ17"/>
<keyword evidence="3" id="KW-0285">Flavoprotein</keyword>
<dbReference type="InterPro" id="IPR017927">
    <property type="entry name" value="FAD-bd_FR_type"/>
</dbReference>
<organism evidence="15 16">
    <name type="scientific">Candidatus Uhrbacteria bacterium CG10_big_fil_rev_8_21_14_0_10_50_16</name>
    <dbReference type="NCBI Taxonomy" id="1975039"/>
    <lineage>
        <taxon>Bacteria</taxon>
        <taxon>Candidatus Uhriibacteriota</taxon>
    </lineage>
</organism>
<evidence type="ECO:0000256" key="1">
    <source>
        <dbReference type="ARBA" id="ARBA00001974"/>
    </source>
</evidence>
<dbReference type="InterPro" id="IPR013130">
    <property type="entry name" value="Fe3_Rdtase_TM_dom"/>
</dbReference>
<protein>
    <recommendedName>
        <fullName evidence="14">FAD-binding FR-type domain-containing protein</fullName>
    </recommendedName>
</protein>
<sequence>MTQHNRLAFLPSRPTVTAWVVSGIAILLWLGLQPLRVRFADVPSLLQSMSQLSGILGLVLFSLTLFLSARFRWMERLMGALNRVYIEHHLIGALAFLFLLIHPVIALVYALQIHRPNMAQLIVPGLDLALTCGILSLWLLITLMILTMYLRPRYGLWRKTHQYMGLALFLGGLHGMLITSDVSSSLVLRWYVLGLAAIGFCVYLAYTVLNRVSVKRYAYTVAGLHRIKDNVLTVDLTPTSQPLLSVAGQFIFIRFLLDGRWSETHPFSLTSTATETGLAISFKILGDDTQRFFDLIQEGTRAQIEGPFGTFGQELASTHHAVCVAGGIGVTPFLSLLQTIQSHQSIDVYYAVKNTQEAAHLADLERMAAASVGKIQIRPWYSEAQGFLTGEAIQKACKLEANDHVFVCGPPGLMRAVRSQLVRLGIANLQIHSEEFSLDS</sequence>
<dbReference type="GO" id="GO:0050660">
    <property type="term" value="F:flavin adenine dinucleotide binding"/>
    <property type="evidence" value="ECO:0007669"/>
    <property type="project" value="TreeGrafter"/>
</dbReference>
<keyword evidence="10" id="KW-0408">Iron</keyword>
<feature type="transmembrane region" description="Helical" evidence="13">
    <location>
        <begin position="52"/>
        <end position="69"/>
    </location>
</feature>
<accession>A0A2H0RQ17</accession>
<keyword evidence="6" id="KW-0479">Metal-binding</keyword>
<evidence type="ECO:0000256" key="3">
    <source>
        <dbReference type="ARBA" id="ARBA00022630"/>
    </source>
</evidence>
<evidence type="ECO:0000256" key="2">
    <source>
        <dbReference type="ARBA" id="ARBA00004141"/>
    </source>
</evidence>
<dbReference type="PROSITE" id="PS51384">
    <property type="entry name" value="FAD_FR"/>
    <property type="match status" value="1"/>
</dbReference>
<feature type="domain" description="FAD-binding FR-type" evidence="14">
    <location>
        <begin position="214"/>
        <end position="314"/>
    </location>
</feature>
<evidence type="ECO:0000256" key="13">
    <source>
        <dbReference type="SAM" id="Phobius"/>
    </source>
</evidence>
<dbReference type="InterPro" id="IPR017938">
    <property type="entry name" value="Riboflavin_synthase-like_b-brl"/>
</dbReference>
<keyword evidence="11" id="KW-0411">Iron-sulfur</keyword>
<evidence type="ECO:0000256" key="12">
    <source>
        <dbReference type="ARBA" id="ARBA00023136"/>
    </source>
</evidence>
<dbReference type="InterPro" id="IPR013112">
    <property type="entry name" value="FAD-bd_8"/>
</dbReference>
<dbReference type="PANTHER" id="PTHR47354">
    <property type="entry name" value="NADH OXIDOREDUCTASE HCR"/>
    <property type="match status" value="1"/>
</dbReference>
<dbReference type="Pfam" id="PF01794">
    <property type="entry name" value="Ferric_reduct"/>
    <property type="match status" value="1"/>
</dbReference>
<dbReference type="GO" id="GO:0051537">
    <property type="term" value="F:2 iron, 2 sulfur cluster binding"/>
    <property type="evidence" value="ECO:0007669"/>
    <property type="project" value="UniProtKB-KW"/>
</dbReference>
<dbReference type="InterPro" id="IPR039261">
    <property type="entry name" value="FNR_nucleotide-bd"/>
</dbReference>
<dbReference type="Proteomes" id="UP000230084">
    <property type="component" value="Unassembled WGS sequence"/>
</dbReference>
<dbReference type="PANTHER" id="PTHR47354:SF8">
    <property type="entry name" value="1,2-PHENYLACETYL-COA EPOXIDASE, SUBUNIT E"/>
    <property type="match status" value="1"/>
</dbReference>
<evidence type="ECO:0000313" key="15">
    <source>
        <dbReference type="EMBL" id="PIR47845.1"/>
    </source>
</evidence>
<evidence type="ECO:0000256" key="6">
    <source>
        <dbReference type="ARBA" id="ARBA00022723"/>
    </source>
</evidence>
<dbReference type="Gene3D" id="2.40.30.10">
    <property type="entry name" value="Translation factors"/>
    <property type="match status" value="1"/>
</dbReference>
<feature type="transmembrane region" description="Helical" evidence="13">
    <location>
        <begin position="12"/>
        <end position="32"/>
    </location>
</feature>
<evidence type="ECO:0000256" key="10">
    <source>
        <dbReference type="ARBA" id="ARBA00023004"/>
    </source>
</evidence>
<dbReference type="EMBL" id="PCYM01000001">
    <property type="protein sequence ID" value="PIR47845.1"/>
    <property type="molecule type" value="Genomic_DNA"/>
</dbReference>
<dbReference type="InterPro" id="IPR050415">
    <property type="entry name" value="MRET"/>
</dbReference>
<proteinExistence type="predicted"/>
<keyword evidence="12 13" id="KW-0472">Membrane</keyword>
<evidence type="ECO:0000256" key="8">
    <source>
        <dbReference type="ARBA" id="ARBA00022989"/>
    </source>
</evidence>
<feature type="transmembrane region" description="Helical" evidence="13">
    <location>
        <begin position="162"/>
        <end position="178"/>
    </location>
</feature>
<evidence type="ECO:0000256" key="7">
    <source>
        <dbReference type="ARBA" id="ARBA00022827"/>
    </source>
</evidence>
<evidence type="ECO:0000259" key="14">
    <source>
        <dbReference type="PROSITE" id="PS51384"/>
    </source>
</evidence>
<comment type="subcellular location">
    <subcellularLocation>
        <location evidence="2">Membrane</location>
        <topology evidence="2">Multi-pass membrane protein</topology>
    </subcellularLocation>
</comment>
<evidence type="ECO:0000256" key="4">
    <source>
        <dbReference type="ARBA" id="ARBA00022692"/>
    </source>
</evidence>
<feature type="transmembrane region" description="Helical" evidence="13">
    <location>
        <begin position="90"/>
        <end position="113"/>
    </location>
</feature>
<evidence type="ECO:0000256" key="9">
    <source>
        <dbReference type="ARBA" id="ARBA00023002"/>
    </source>
</evidence>
<keyword evidence="5" id="KW-0001">2Fe-2S</keyword>
<name>A0A2H0RQ17_9BACT</name>
<dbReference type="GO" id="GO:0016020">
    <property type="term" value="C:membrane"/>
    <property type="evidence" value="ECO:0007669"/>
    <property type="project" value="UniProtKB-SubCell"/>
</dbReference>
<gene>
    <name evidence="15" type="ORF">COV06_00375</name>
</gene>
<comment type="caution">
    <text evidence="15">The sequence shown here is derived from an EMBL/GenBank/DDBJ whole genome shotgun (WGS) entry which is preliminary data.</text>
</comment>
<evidence type="ECO:0000256" key="5">
    <source>
        <dbReference type="ARBA" id="ARBA00022714"/>
    </source>
</evidence>
<dbReference type="Pfam" id="PF08022">
    <property type="entry name" value="FAD_binding_8"/>
    <property type="match status" value="1"/>
</dbReference>
<dbReference type="GO" id="GO:0046872">
    <property type="term" value="F:metal ion binding"/>
    <property type="evidence" value="ECO:0007669"/>
    <property type="project" value="UniProtKB-KW"/>
</dbReference>
<comment type="cofactor">
    <cofactor evidence="1">
        <name>FAD</name>
        <dbReference type="ChEBI" id="CHEBI:57692"/>
    </cofactor>
</comment>
<evidence type="ECO:0000256" key="11">
    <source>
        <dbReference type="ARBA" id="ARBA00023014"/>
    </source>
</evidence>
<reference evidence="15 16" key="1">
    <citation type="submission" date="2017-09" db="EMBL/GenBank/DDBJ databases">
        <title>Depth-based differentiation of microbial function through sediment-hosted aquifers and enrichment of novel symbionts in the deep terrestrial subsurface.</title>
        <authorList>
            <person name="Probst A.J."/>
            <person name="Ladd B."/>
            <person name="Jarett J.K."/>
            <person name="Geller-Mcgrath D.E."/>
            <person name="Sieber C.M."/>
            <person name="Emerson J.B."/>
            <person name="Anantharaman K."/>
            <person name="Thomas B.C."/>
            <person name="Malmstrom R."/>
            <person name="Stieglmeier M."/>
            <person name="Klingl A."/>
            <person name="Woyke T."/>
            <person name="Ryan C.M."/>
            <person name="Banfield J.F."/>
        </authorList>
    </citation>
    <scope>NUCLEOTIDE SEQUENCE [LARGE SCALE GENOMIC DNA]</scope>
    <source>
        <strain evidence="15">CG10_big_fil_rev_8_21_14_0_10_50_16</strain>
    </source>
</reference>
<dbReference type="GO" id="GO:0016491">
    <property type="term" value="F:oxidoreductase activity"/>
    <property type="evidence" value="ECO:0007669"/>
    <property type="project" value="UniProtKB-KW"/>
</dbReference>
<feature type="transmembrane region" description="Helical" evidence="13">
    <location>
        <begin position="128"/>
        <end position="150"/>
    </location>
</feature>
<evidence type="ECO:0000313" key="16">
    <source>
        <dbReference type="Proteomes" id="UP000230084"/>
    </source>
</evidence>
<keyword evidence="4 13" id="KW-0812">Transmembrane</keyword>
<dbReference type="PRINTS" id="PR00410">
    <property type="entry name" value="PHEHYDRXLASE"/>
</dbReference>
<feature type="transmembrane region" description="Helical" evidence="13">
    <location>
        <begin position="190"/>
        <end position="209"/>
    </location>
</feature>
<dbReference type="SUPFAM" id="SSF63380">
    <property type="entry name" value="Riboflavin synthase domain-like"/>
    <property type="match status" value="1"/>
</dbReference>
<dbReference type="InterPro" id="IPR001433">
    <property type="entry name" value="OxRdtase_FAD/NAD-bd"/>
</dbReference>
<dbReference type="SUPFAM" id="SSF52343">
    <property type="entry name" value="Ferredoxin reductase-like, C-terminal NADP-linked domain"/>
    <property type="match status" value="1"/>
</dbReference>